<dbReference type="Proteomes" id="UP001519363">
    <property type="component" value="Unassembled WGS sequence"/>
</dbReference>
<dbReference type="Gene3D" id="3.60.40.10">
    <property type="entry name" value="PPM-type phosphatase domain"/>
    <property type="match status" value="1"/>
</dbReference>
<evidence type="ECO:0000259" key="1">
    <source>
        <dbReference type="Pfam" id="PF13672"/>
    </source>
</evidence>
<organism evidence="2 3">
    <name type="scientific">Crossiella equi</name>
    <dbReference type="NCBI Taxonomy" id="130796"/>
    <lineage>
        <taxon>Bacteria</taxon>
        <taxon>Bacillati</taxon>
        <taxon>Actinomycetota</taxon>
        <taxon>Actinomycetes</taxon>
        <taxon>Pseudonocardiales</taxon>
        <taxon>Pseudonocardiaceae</taxon>
        <taxon>Crossiella</taxon>
    </lineage>
</organism>
<accession>A0ABS5AH85</accession>
<feature type="domain" description="PPM-type phosphatase" evidence="1">
    <location>
        <begin position="31"/>
        <end position="229"/>
    </location>
</feature>
<protein>
    <recommendedName>
        <fullName evidence="1">PPM-type phosphatase domain-containing protein</fullName>
    </recommendedName>
</protein>
<dbReference type="InterPro" id="IPR001932">
    <property type="entry name" value="PPM-type_phosphatase-like_dom"/>
</dbReference>
<dbReference type="SUPFAM" id="SSF81606">
    <property type="entry name" value="PP2C-like"/>
    <property type="match status" value="1"/>
</dbReference>
<gene>
    <name evidence="2" type="ORF">JOF53_004806</name>
</gene>
<dbReference type="Pfam" id="PF13672">
    <property type="entry name" value="PP2C_2"/>
    <property type="match status" value="1"/>
</dbReference>
<proteinExistence type="predicted"/>
<sequence>MPAIEMAERPGVQLTGGFAESEDRIVVLPNAVVLLDGATQLEPSRHTGGWYAERLGDRLRRQLTAQPDIDLAELLASCISQVAADHDLEPGKAPSSTVAVVRWDAERVDALVLADSPVVAFTVGDVHVLSDNRLANLSVPRRTGYREQLRDGEGFTSTHTEALRASAGEVGAYRNRQGGFWVAEADPDAAKQAMRATWMRDQVQAVVMASDGVSCGVEDYGVFADWTALYDQAVQDGLHTVLDAVRKAEESDPDGRKWPRPKRHDDQSLVLVHFDDDWFPRF</sequence>
<name>A0ABS5AH85_9PSEU</name>
<keyword evidence="3" id="KW-1185">Reference proteome</keyword>
<comment type="caution">
    <text evidence="2">The sequence shown here is derived from an EMBL/GenBank/DDBJ whole genome shotgun (WGS) entry which is preliminary data.</text>
</comment>
<reference evidence="2 3" key="1">
    <citation type="submission" date="2021-03" db="EMBL/GenBank/DDBJ databases">
        <title>Sequencing the genomes of 1000 actinobacteria strains.</title>
        <authorList>
            <person name="Klenk H.-P."/>
        </authorList>
    </citation>
    <scope>NUCLEOTIDE SEQUENCE [LARGE SCALE GENOMIC DNA]</scope>
    <source>
        <strain evidence="2 3">DSM 44580</strain>
    </source>
</reference>
<dbReference type="RefSeq" id="WP_169733959.1">
    <property type="nucleotide sequence ID" value="NZ_JAGIOO010000001.1"/>
</dbReference>
<evidence type="ECO:0000313" key="2">
    <source>
        <dbReference type="EMBL" id="MBP2475934.1"/>
    </source>
</evidence>
<evidence type="ECO:0000313" key="3">
    <source>
        <dbReference type="Proteomes" id="UP001519363"/>
    </source>
</evidence>
<dbReference type="InterPro" id="IPR036457">
    <property type="entry name" value="PPM-type-like_dom_sf"/>
</dbReference>
<dbReference type="EMBL" id="JAGIOO010000001">
    <property type="protein sequence ID" value="MBP2475934.1"/>
    <property type="molecule type" value="Genomic_DNA"/>
</dbReference>